<dbReference type="HOGENOM" id="CLU_045683_0_0_4"/>
<dbReference type="eggNOG" id="COG3181">
    <property type="taxonomic scope" value="Bacteria"/>
</dbReference>
<keyword evidence="2" id="KW-0732">Signal</keyword>
<reference evidence="3" key="1">
    <citation type="submission" date="2009-06" db="EMBL/GenBank/DDBJ databases">
        <title>Complete sequence of chromosome 1 of Variovorax paradoxus S110.</title>
        <authorList>
            <consortium name="US DOE Joint Genome Institute"/>
            <person name="Lucas S."/>
            <person name="Copeland A."/>
            <person name="Lapidus A."/>
            <person name="Glavina del Rio T."/>
            <person name="Tice H."/>
            <person name="Bruce D."/>
            <person name="Goodwin L."/>
            <person name="Pitluck S."/>
            <person name="Chertkov O."/>
            <person name="Brettin T."/>
            <person name="Detter J.C."/>
            <person name="Han C."/>
            <person name="Larimer F."/>
            <person name="Land M."/>
            <person name="Hauser L."/>
            <person name="Kyrpides N."/>
            <person name="Ovchinnikova G."/>
            <person name="Orwin P."/>
            <person name="Leadbetter J.R."/>
            <person name="Spain J.C."/>
            <person name="Han J.I."/>
        </authorList>
    </citation>
    <scope>NUCLEOTIDE SEQUENCE</scope>
    <source>
        <strain evidence="3">S110</strain>
    </source>
</reference>
<organism evidence="3">
    <name type="scientific">Variovorax paradoxus (strain S110)</name>
    <dbReference type="NCBI Taxonomy" id="543728"/>
    <lineage>
        <taxon>Bacteria</taxon>
        <taxon>Pseudomonadati</taxon>
        <taxon>Pseudomonadota</taxon>
        <taxon>Betaproteobacteria</taxon>
        <taxon>Burkholderiales</taxon>
        <taxon>Comamonadaceae</taxon>
        <taxon>Variovorax</taxon>
    </lineage>
</organism>
<dbReference type="InterPro" id="IPR042100">
    <property type="entry name" value="Bug_dom1"/>
</dbReference>
<feature type="signal peptide" evidence="2">
    <location>
        <begin position="1"/>
        <end position="42"/>
    </location>
</feature>
<dbReference type="SUPFAM" id="SSF53850">
    <property type="entry name" value="Periplasmic binding protein-like II"/>
    <property type="match status" value="1"/>
</dbReference>
<evidence type="ECO:0000313" key="3">
    <source>
        <dbReference type="EMBL" id="ACS18759.1"/>
    </source>
</evidence>
<dbReference type="KEGG" id="vap:Vapar_2124"/>
<accession>C5CWK4</accession>
<protein>
    <recommendedName>
        <fullName evidence="4">Tripartite tricarboxylate transporter substrate binding protein</fullName>
    </recommendedName>
</protein>
<dbReference type="PIRSF" id="PIRSF017082">
    <property type="entry name" value="YflP"/>
    <property type="match status" value="1"/>
</dbReference>
<comment type="similarity">
    <text evidence="1">Belongs to the UPF0065 (bug) family.</text>
</comment>
<dbReference type="EMBL" id="CP001635">
    <property type="protein sequence ID" value="ACS18759.1"/>
    <property type="molecule type" value="Genomic_DNA"/>
</dbReference>
<dbReference type="Pfam" id="PF03401">
    <property type="entry name" value="TctC"/>
    <property type="match status" value="1"/>
</dbReference>
<proteinExistence type="inferred from homology"/>
<name>C5CWK4_VARPS</name>
<feature type="chain" id="PRO_5002948212" description="Tripartite tricarboxylate transporter substrate binding protein" evidence="2">
    <location>
        <begin position="43"/>
        <end position="348"/>
    </location>
</feature>
<evidence type="ECO:0008006" key="4">
    <source>
        <dbReference type="Google" id="ProtNLM"/>
    </source>
</evidence>
<dbReference type="InterPro" id="IPR005064">
    <property type="entry name" value="BUG"/>
</dbReference>
<evidence type="ECO:0000256" key="1">
    <source>
        <dbReference type="ARBA" id="ARBA00006987"/>
    </source>
</evidence>
<dbReference type="STRING" id="543728.Vapar_2124"/>
<dbReference type="CDD" id="cd13578">
    <property type="entry name" value="PBP2_Bug27"/>
    <property type="match status" value="1"/>
</dbReference>
<sequence length="348" mass="36494" precursor="true">MFHLYRNSRHSAGGSTALLPSRDRRLLLLAGSGLALSGFAAAAPAATAGDAGGYPKGPVKLIVPFAPGGPTDTVARLISLKLQEMWGQPVLVDYKPGAGTAIGVDFVAKAPADGLTFGMVNSSFAVNPSLRKSLPYDTVKDLAGITQIANLQLAIVAQPDAPFGTLAGLIAYAKKNPGKLSYGTPGAGSTTHLGAELLKREAGFDMLHAPFKGSAPAHTELLGGRLDLVFDPFLSVLPYVKAGRMKMVATLGEKRVPGYGYPTVAETLPGFHVSALLGFVAPRATPPAVVAKIQADTAKVLHDPEMRRRVEEQGMEVVASTPAQFDAFVQSEMKRWSRVIAEAGIQAE</sequence>
<dbReference type="PANTHER" id="PTHR42928:SF5">
    <property type="entry name" value="BLR1237 PROTEIN"/>
    <property type="match status" value="1"/>
</dbReference>
<dbReference type="AlphaFoldDB" id="C5CWK4"/>
<dbReference type="Gene3D" id="3.40.190.150">
    <property type="entry name" value="Bordetella uptake gene, domain 1"/>
    <property type="match status" value="1"/>
</dbReference>
<evidence type="ECO:0000256" key="2">
    <source>
        <dbReference type="SAM" id="SignalP"/>
    </source>
</evidence>
<gene>
    <name evidence="3" type="ordered locus">Vapar_2124</name>
</gene>
<dbReference type="PANTHER" id="PTHR42928">
    <property type="entry name" value="TRICARBOXYLATE-BINDING PROTEIN"/>
    <property type="match status" value="1"/>
</dbReference>
<dbReference type="Gene3D" id="3.40.190.10">
    <property type="entry name" value="Periplasmic binding protein-like II"/>
    <property type="match status" value="1"/>
</dbReference>